<sequence length="253" mass="28340">MNKPIFELKNVTVLGNKNSSNVTKILNNLSLTINDGDFITVIGTNGAGKSTLLNVISGALAIDDGIILHNGRDITNLSEEEHTKFLSRVFQDPQLGTAPRMTVAENMLLALKRGERRFLVPRKLKQNRERFLKLAKMMHNGLEDRMDTFTGNLSGGQRQALSFLMAILKKPDILLLDEHTAALDPHTSQSLLNATREIISQDKITALMITHHLEDALNYGNRLLVLKQGKIIADLDHNAKIKLTTDDLYRYFE</sequence>
<dbReference type="Proteomes" id="UP000501676">
    <property type="component" value="Chromosome"/>
</dbReference>
<proteinExistence type="predicted"/>
<dbReference type="Gene3D" id="3.40.50.300">
    <property type="entry name" value="P-loop containing nucleotide triphosphate hydrolases"/>
    <property type="match status" value="1"/>
</dbReference>
<evidence type="ECO:0000256" key="6">
    <source>
        <dbReference type="ARBA" id="ARBA00023136"/>
    </source>
</evidence>
<keyword evidence="2" id="KW-0813">Transport</keyword>
<dbReference type="InterPro" id="IPR027417">
    <property type="entry name" value="P-loop_NTPase"/>
</dbReference>
<dbReference type="InterPro" id="IPR003593">
    <property type="entry name" value="AAA+_ATPase"/>
</dbReference>
<evidence type="ECO:0000259" key="7">
    <source>
        <dbReference type="PROSITE" id="PS50893"/>
    </source>
</evidence>
<dbReference type="InterPro" id="IPR050166">
    <property type="entry name" value="ABC_transporter_ATP-bind"/>
</dbReference>
<keyword evidence="3" id="KW-1003">Cell membrane</keyword>
<dbReference type="PANTHER" id="PTHR42788:SF7">
    <property type="entry name" value="NITRATE ABC TRANSPORTER ATP-BINDING PROTEIN"/>
    <property type="match status" value="1"/>
</dbReference>
<evidence type="ECO:0000256" key="5">
    <source>
        <dbReference type="ARBA" id="ARBA00022840"/>
    </source>
</evidence>
<evidence type="ECO:0000256" key="1">
    <source>
        <dbReference type="ARBA" id="ARBA00004202"/>
    </source>
</evidence>
<dbReference type="RefSeq" id="WP_006729065.1">
    <property type="nucleotide sequence ID" value="NZ_CP045664.1"/>
</dbReference>
<gene>
    <name evidence="8" type="ORF">G6Z83_02580</name>
</gene>
<dbReference type="AlphaFoldDB" id="A0A6G7BC49"/>
<reference evidence="8 9" key="1">
    <citation type="submission" date="2020-02" db="EMBL/GenBank/DDBJ databases">
        <title>Complete genome sequences of six Lactobacillus iners strains isolated from the human vagina.</title>
        <authorList>
            <person name="France M.T."/>
            <person name="Rutt L."/>
            <person name="Narina S."/>
            <person name="Arbaugh S."/>
            <person name="Humphrys M.S."/>
            <person name="Ma B."/>
            <person name="Hayward M.R."/>
            <person name="Relman D."/>
            <person name="Kwon D.S."/>
            <person name="Ravel J."/>
        </authorList>
    </citation>
    <scope>NUCLEOTIDE SEQUENCE [LARGE SCALE GENOMIC DNA]</scope>
    <source>
        <strain evidence="8 9">C0210C1</strain>
    </source>
</reference>
<dbReference type="PANTHER" id="PTHR42788">
    <property type="entry name" value="TAURINE IMPORT ATP-BINDING PROTEIN-RELATED"/>
    <property type="match status" value="1"/>
</dbReference>
<name>A0A6G7BC49_9LACO</name>
<dbReference type="PROSITE" id="PS00211">
    <property type="entry name" value="ABC_TRANSPORTER_1"/>
    <property type="match status" value="1"/>
</dbReference>
<protein>
    <submittedName>
        <fullName evidence="8">ATP-binding cassette domain-containing protein</fullName>
    </submittedName>
</protein>
<evidence type="ECO:0000313" key="9">
    <source>
        <dbReference type="Proteomes" id="UP000501676"/>
    </source>
</evidence>
<evidence type="ECO:0000256" key="3">
    <source>
        <dbReference type="ARBA" id="ARBA00022475"/>
    </source>
</evidence>
<evidence type="ECO:0000313" key="8">
    <source>
        <dbReference type="EMBL" id="QIH23621.1"/>
    </source>
</evidence>
<dbReference type="GO" id="GO:0005886">
    <property type="term" value="C:plasma membrane"/>
    <property type="evidence" value="ECO:0007669"/>
    <property type="project" value="UniProtKB-SubCell"/>
</dbReference>
<keyword evidence="5 8" id="KW-0067">ATP-binding</keyword>
<feature type="domain" description="ABC transporter" evidence="7">
    <location>
        <begin position="6"/>
        <end position="253"/>
    </location>
</feature>
<keyword evidence="4" id="KW-0547">Nucleotide-binding</keyword>
<dbReference type="Pfam" id="PF00005">
    <property type="entry name" value="ABC_tran"/>
    <property type="match status" value="1"/>
</dbReference>
<accession>A0A6G7BC49</accession>
<evidence type="ECO:0000256" key="4">
    <source>
        <dbReference type="ARBA" id="ARBA00022741"/>
    </source>
</evidence>
<evidence type="ECO:0000256" key="2">
    <source>
        <dbReference type="ARBA" id="ARBA00022448"/>
    </source>
</evidence>
<keyword evidence="6" id="KW-0472">Membrane</keyword>
<comment type="subcellular location">
    <subcellularLocation>
        <location evidence="1">Cell membrane</location>
        <topology evidence="1">Peripheral membrane protein</topology>
    </subcellularLocation>
</comment>
<dbReference type="PROSITE" id="PS50893">
    <property type="entry name" value="ABC_TRANSPORTER_2"/>
    <property type="match status" value="1"/>
</dbReference>
<dbReference type="GO" id="GO:0005524">
    <property type="term" value="F:ATP binding"/>
    <property type="evidence" value="ECO:0007669"/>
    <property type="project" value="UniProtKB-KW"/>
</dbReference>
<dbReference type="InterPro" id="IPR017871">
    <property type="entry name" value="ABC_transporter-like_CS"/>
</dbReference>
<dbReference type="SUPFAM" id="SSF52540">
    <property type="entry name" value="P-loop containing nucleoside triphosphate hydrolases"/>
    <property type="match status" value="1"/>
</dbReference>
<dbReference type="EMBL" id="CP049228">
    <property type="protein sequence ID" value="QIH23621.1"/>
    <property type="molecule type" value="Genomic_DNA"/>
</dbReference>
<dbReference type="GO" id="GO:0016887">
    <property type="term" value="F:ATP hydrolysis activity"/>
    <property type="evidence" value="ECO:0007669"/>
    <property type="project" value="InterPro"/>
</dbReference>
<organism evidence="8 9">
    <name type="scientific">Lactobacillus iners</name>
    <dbReference type="NCBI Taxonomy" id="147802"/>
    <lineage>
        <taxon>Bacteria</taxon>
        <taxon>Bacillati</taxon>
        <taxon>Bacillota</taxon>
        <taxon>Bacilli</taxon>
        <taxon>Lactobacillales</taxon>
        <taxon>Lactobacillaceae</taxon>
        <taxon>Lactobacillus</taxon>
    </lineage>
</organism>
<dbReference type="SMART" id="SM00382">
    <property type="entry name" value="AAA"/>
    <property type="match status" value="1"/>
</dbReference>
<dbReference type="InterPro" id="IPR003439">
    <property type="entry name" value="ABC_transporter-like_ATP-bd"/>
</dbReference>